<proteinExistence type="predicted"/>
<reference evidence="1 2" key="1">
    <citation type="journal article" date="2017" name="Antonie Van Leeuwenhoek">
        <title>Rhizobium rhizosphaerae sp. nov., a novel species isolated from rice rhizosphere.</title>
        <authorList>
            <person name="Zhao J.J."/>
            <person name="Zhang J."/>
            <person name="Zhang R.J."/>
            <person name="Zhang C.W."/>
            <person name="Yin H.Q."/>
            <person name="Zhang X.X."/>
        </authorList>
    </citation>
    <scope>NUCLEOTIDE SEQUENCE [LARGE SCALE GENOMIC DNA]</scope>
    <source>
        <strain evidence="1 2">BSs20135</strain>
    </source>
</reference>
<organism evidence="1 2">
    <name type="scientific">Paraglaciecola arctica BSs20135</name>
    <dbReference type="NCBI Taxonomy" id="493475"/>
    <lineage>
        <taxon>Bacteria</taxon>
        <taxon>Pseudomonadati</taxon>
        <taxon>Pseudomonadota</taxon>
        <taxon>Gammaproteobacteria</taxon>
        <taxon>Alteromonadales</taxon>
        <taxon>Alteromonadaceae</taxon>
        <taxon>Paraglaciecola</taxon>
    </lineage>
</organism>
<sequence>MLSDPSSGMPLQAVSIKHPIKNSDLQIKFSTFTFLKHF</sequence>
<comment type="caution">
    <text evidence="1">The sequence shown here is derived from an EMBL/GenBank/DDBJ whole genome shotgun (WGS) entry which is preliminary data.</text>
</comment>
<gene>
    <name evidence="1" type="ORF">GARC_3127</name>
</gene>
<evidence type="ECO:0000313" key="1">
    <source>
        <dbReference type="EMBL" id="GAC20086.1"/>
    </source>
</evidence>
<accession>K6Y7Z8</accession>
<keyword evidence="2" id="KW-1185">Reference proteome</keyword>
<dbReference type="EMBL" id="BAEO01000047">
    <property type="protein sequence ID" value="GAC20086.1"/>
    <property type="molecule type" value="Genomic_DNA"/>
</dbReference>
<protein>
    <submittedName>
        <fullName evidence="1">Uncharacterized protein</fullName>
    </submittedName>
</protein>
<name>K6Y7Z8_9ALTE</name>
<dbReference type="Proteomes" id="UP000006327">
    <property type="component" value="Unassembled WGS sequence"/>
</dbReference>
<evidence type="ECO:0000313" key="2">
    <source>
        <dbReference type="Proteomes" id="UP000006327"/>
    </source>
</evidence>
<dbReference type="STRING" id="493475.GARC_3127"/>
<dbReference type="AlphaFoldDB" id="K6Y7Z8"/>